<organism evidence="1 2">
    <name type="scientific">Pseudoalteromonas piratica</name>
    <dbReference type="NCBI Taxonomy" id="1348114"/>
    <lineage>
        <taxon>Bacteria</taxon>
        <taxon>Pseudomonadati</taxon>
        <taxon>Pseudomonadota</taxon>
        <taxon>Gammaproteobacteria</taxon>
        <taxon>Alteromonadales</taxon>
        <taxon>Pseudoalteromonadaceae</taxon>
        <taxon>Pseudoalteromonas</taxon>
    </lineage>
</organism>
<dbReference type="Proteomes" id="UP000030341">
    <property type="component" value="Chromosome 1"/>
</dbReference>
<dbReference type="Pfam" id="PF11227">
    <property type="entry name" value="DUF3025"/>
    <property type="match status" value="1"/>
</dbReference>
<keyword evidence="1" id="KW-0472">Membrane</keyword>
<keyword evidence="2" id="KW-1185">Reference proteome</keyword>
<dbReference type="InterPro" id="IPR021390">
    <property type="entry name" value="DUF3025"/>
</dbReference>
<accession>A0A0A7EG44</accession>
<name>A0A0A7EG44_9GAMM</name>
<dbReference type="eggNOG" id="ENOG502ZBX5">
    <property type="taxonomic scope" value="Bacteria"/>
</dbReference>
<dbReference type="STRING" id="1348114.OM33_10850"/>
<dbReference type="KEGG" id="pseo:OM33_10850"/>
<sequence>MKFEAPPQWTTDFLHHGMFEDLNRLFNLHQFDKWPSLDWLNQHAVGIKNKNDKQITFVANDDIDWQHGYYEEIIYDKGDIPTRLENWHDLFGAFIWLLFPKTKALLNALHIEQINLHGRVERSKKRNAITLLDECGVIIVCDKTQATRLQNHGWVEGFFDNRDDWFESVWPFMFGHANYEMATRPYLGLTGKALYITAHHDELPSSLSEKYAWLDTTLEKLIEQQDILCDNSNLYPLPLLGVPTWYAQNTEKTFYENTEYFRPKRRKSK</sequence>
<proteinExistence type="predicted"/>
<keyword evidence="1" id="KW-0812">Transmembrane</keyword>
<dbReference type="EMBL" id="CP009888">
    <property type="protein sequence ID" value="AIY65600.1"/>
    <property type="molecule type" value="Genomic_DNA"/>
</dbReference>
<dbReference type="OrthoDB" id="5292474at2"/>
<gene>
    <name evidence="1" type="ORF">OM33_10850</name>
</gene>
<dbReference type="RefSeq" id="WP_038641630.1">
    <property type="nucleotide sequence ID" value="NZ_CP009888.1"/>
</dbReference>
<evidence type="ECO:0000313" key="1">
    <source>
        <dbReference type="EMBL" id="AIY65600.1"/>
    </source>
</evidence>
<evidence type="ECO:0000313" key="2">
    <source>
        <dbReference type="Proteomes" id="UP000030341"/>
    </source>
</evidence>
<dbReference type="HOGENOM" id="CLU_067037_1_0_6"/>
<dbReference type="AlphaFoldDB" id="A0A0A7EG44"/>
<reference evidence="1 2" key="1">
    <citation type="submission" date="2014-11" db="EMBL/GenBank/DDBJ databases">
        <title>Complete Genome Sequence of Pseudoalteromonas sp. Strain OCN003 Isolated from Kaneohe Bay, Oahu, Hawaii.</title>
        <authorList>
            <person name="Beurmann S."/>
            <person name="Videau P."/>
            <person name="Ushijima B."/>
            <person name="Smith A.M."/>
            <person name="Aeby G.S."/>
            <person name="Callahan S.M."/>
            <person name="Belcaid M."/>
        </authorList>
    </citation>
    <scope>NUCLEOTIDE SEQUENCE [LARGE SCALE GENOMIC DNA]</scope>
    <source>
        <strain evidence="1 2">OCN003</strain>
    </source>
</reference>
<protein>
    <submittedName>
        <fullName evidence="1">Transmembrane protein</fullName>
    </submittedName>
</protein>